<sequence>MQSTGSVLFITAMHPADELSGPVLRDRAQEVSLEHLNPEQPGPPRSSPVRDTGWRFSVGNNVQLEPVNMHKQQ</sequence>
<reference evidence="2 3" key="1">
    <citation type="journal article" date="2023" name="Genes (Basel)">
        <title>Chromosome-Level Genome Assembly and Circadian Gene Repertoire of the Patagonia Blennie Eleginops maclovinus-The Closest Ancestral Proxy of Antarctic Cryonotothenioids.</title>
        <authorList>
            <person name="Cheng C.C."/>
            <person name="Rivera-Colon A.G."/>
            <person name="Minhas B.F."/>
            <person name="Wilson L."/>
            <person name="Rayamajhi N."/>
            <person name="Vargas-Chacoff L."/>
            <person name="Catchen J.M."/>
        </authorList>
    </citation>
    <scope>NUCLEOTIDE SEQUENCE [LARGE SCALE GENOMIC DNA]</scope>
    <source>
        <strain evidence="2">JMC-PN-2008</strain>
    </source>
</reference>
<keyword evidence="3" id="KW-1185">Reference proteome</keyword>
<comment type="caution">
    <text evidence="2">The sequence shown here is derived from an EMBL/GenBank/DDBJ whole genome shotgun (WGS) entry which is preliminary data.</text>
</comment>
<reference evidence="2 3" key="2">
    <citation type="journal article" date="2023" name="Mol. Biol. Evol.">
        <title>Genomics of Secondarily Temperate Adaptation in the Only Non-Antarctic Icefish.</title>
        <authorList>
            <person name="Rivera-Colon A.G."/>
            <person name="Rayamajhi N."/>
            <person name="Minhas B.F."/>
            <person name="Madrigal G."/>
            <person name="Bilyk K.T."/>
            <person name="Yoon V."/>
            <person name="Hune M."/>
            <person name="Gregory S."/>
            <person name="Cheng C.H.C."/>
            <person name="Catchen J.M."/>
        </authorList>
    </citation>
    <scope>NUCLEOTIDE SEQUENCE [LARGE SCALE GENOMIC DNA]</scope>
    <source>
        <strain evidence="2">JMC-PN-2008</strain>
    </source>
</reference>
<dbReference type="EMBL" id="JAUZQC010000012">
    <property type="protein sequence ID" value="KAK5862835.1"/>
    <property type="molecule type" value="Genomic_DNA"/>
</dbReference>
<dbReference type="Proteomes" id="UP001346869">
    <property type="component" value="Unassembled WGS sequence"/>
</dbReference>
<proteinExistence type="predicted"/>
<name>A0AAN7XIQ0_ELEMC</name>
<accession>A0AAN7XIQ0</accession>
<dbReference type="AlphaFoldDB" id="A0AAN7XIQ0"/>
<feature type="region of interest" description="Disordered" evidence="1">
    <location>
        <begin position="33"/>
        <end position="73"/>
    </location>
</feature>
<organism evidence="2 3">
    <name type="scientific">Eleginops maclovinus</name>
    <name type="common">Patagonian blennie</name>
    <name type="synonym">Eleginus maclovinus</name>
    <dbReference type="NCBI Taxonomy" id="56733"/>
    <lineage>
        <taxon>Eukaryota</taxon>
        <taxon>Metazoa</taxon>
        <taxon>Chordata</taxon>
        <taxon>Craniata</taxon>
        <taxon>Vertebrata</taxon>
        <taxon>Euteleostomi</taxon>
        <taxon>Actinopterygii</taxon>
        <taxon>Neopterygii</taxon>
        <taxon>Teleostei</taxon>
        <taxon>Neoteleostei</taxon>
        <taxon>Acanthomorphata</taxon>
        <taxon>Eupercaria</taxon>
        <taxon>Perciformes</taxon>
        <taxon>Notothenioidei</taxon>
        <taxon>Eleginopidae</taxon>
        <taxon>Eleginops</taxon>
    </lineage>
</organism>
<evidence type="ECO:0000256" key="1">
    <source>
        <dbReference type="SAM" id="MobiDB-lite"/>
    </source>
</evidence>
<gene>
    <name evidence="2" type="ORF">PBY51_018193</name>
</gene>
<protein>
    <submittedName>
        <fullName evidence="2">Uncharacterized protein</fullName>
    </submittedName>
</protein>
<evidence type="ECO:0000313" key="2">
    <source>
        <dbReference type="EMBL" id="KAK5862835.1"/>
    </source>
</evidence>
<evidence type="ECO:0000313" key="3">
    <source>
        <dbReference type="Proteomes" id="UP001346869"/>
    </source>
</evidence>